<dbReference type="Proteomes" id="UP000729402">
    <property type="component" value="Unassembled WGS sequence"/>
</dbReference>
<dbReference type="PANTHER" id="PTHR47382:SF3">
    <property type="entry name" value="ADENINE NUCLEOTIDE ALPHA HYDROLASES-LIKE SUPERFAMILY PROTEIN"/>
    <property type="match status" value="1"/>
</dbReference>
<evidence type="ECO:0000313" key="4">
    <source>
        <dbReference type="Proteomes" id="UP000729402"/>
    </source>
</evidence>
<reference evidence="3" key="2">
    <citation type="submission" date="2021-02" db="EMBL/GenBank/DDBJ databases">
        <authorList>
            <person name="Kimball J.A."/>
            <person name="Haas M.W."/>
            <person name="Macchietto M."/>
            <person name="Kono T."/>
            <person name="Duquette J."/>
            <person name="Shao M."/>
        </authorList>
    </citation>
    <scope>NUCLEOTIDE SEQUENCE</scope>
    <source>
        <tissue evidence="3">Fresh leaf tissue</tissue>
    </source>
</reference>
<evidence type="ECO:0000256" key="1">
    <source>
        <dbReference type="SAM" id="MobiDB-lite"/>
    </source>
</evidence>
<feature type="domain" description="UspA" evidence="2">
    <location>
        <begin position="84"/>
        <end position="221"/>
    </location>
</feature>
<protein>
    <recommendedName>
        <fullName evidence="2">UspA domain-containing protein</fullName>
    </recommendedName>
</protein>
<dbReference type="Pfam" id="PF00582">
    <property type="entry name" value="Usp"/>
    <property type="match status" value="1"/>
</dbReference>
<feature type="region of interest" description="Disordered" evidence="1">
    <location>
        <begin position="1"/>
        <end position="41"/>
    </location>
</feature>
<evidence type="ECO:0000313" key="3">
    <source>
        <dbReference type="EMBL" id="KAG8076055.1"/>
    </source>
</evidence>
<dbReference type="CDD" id="cd01989">
    <property type="entry name" value="USP_STK_Ubox_N"/>
    <property type="match status" value="1"/>
</dbReference>
<keyword evidence="4" id="KW-1185">Reference proteome</keyword>
<feature type="compositionally biased region" description="Pro residues" evidence="1">
    <location>
        <begin position="266"/>
        <end position="275"/>
    </location>
</feature>
<dbReference type="OrthoDB" id="1654852at2759"/>
<dbReference type="EMBL" id="JAAALK010000283">
    <property type="protein sequence ID" value="KAG8076055.1"/>
    <property type="molecule type" value="Genomic_DNA"/>
</dbReference>
<evidence type="ECO:0000259" key="2">
    <source>
        <dbReference type="Pfam" id="PF00582"/>
    </source>
</evidence>
<feature type="region of interest" description="Disordered" evidence="1">
    <location>
        <begin position="240"/>
        <end position="296"/>
    </location>
</feature>
<organism evidence="3 4">
    <name type="scientific">Zizania palustris</name>
    <name type="common">Northern wild rice</name>
    <dbReference type="NCBI Taxonomy" id="103762"/>
    <lineage>
        <taxon>Eukaryota</taxon>
        <taxon>Viridiplantae</taxon>
        <taxon>Streptophyta</taxon>
        <taxon>Embryophyta</taxon>
        <taxon>Tracheophyta</taxon>
        <taxon>Spermatophyta</taxon>
        <taxon>Magnoliopsida</taxon>
        <taxon>Liliopsida</taxon>
        <taxon>Poales</taxon>
        <taxon>Poaceae</taxon>
        <taxon>BOP clade</taxon>
        <taxon>Oryzoideae</taxon>
        <taxon>Oryzeae</taxon>
        <taxon>Zizaniinae</taxon>
        <taxon>Zizania</taxon>
    </lineage>
</organism>
<proteinExistence type="predicted"/>
<dbReference type="AlphaFoldDB" id="A0A8J5SK57"/>
<reference evidence="3" key="1">
    <citation type="journal article" date="2021" name="bioRxiv">
        <title>Whole Genome Assembly and Annotation of Northern Wild Rice, Zizania palustris L., Supports a Whole Genome Duplication in the Zizania Genus.</title>
        <authorList>
            <person name="Haas M."/>
            <person name="Kono T."/>
            <person name="Macchietto M."/>
            <person name="Millas R."/>
            <person name="McGilp L."/>
            <person name="Shao M."/>
            <person name="Duquette J."/>
            <person name="Hirsch C.N."/>
            <person name="Kimball J."/>
        </authorList>
    </citation>
    <scope>NUCLEOTIDE SEQUENCE</scope>
    <source>
        <tissue evidence="3">Fresh leaf tissue</tissue>
    </source>
</reference>
<accession>A0A8J5SK57</accession>
<dbReference type="PANTHER" id="PTHR47382">
    <property type="entry name" value="U-BOX DOMAIN-CONTAINING PROTEIN 52-LIKE"/>
    <property type="match status" value="1"/>
</dbReference>
<comment type="caution">
    <text evidence="3">The sequence shown here is derived from an EMBL/GenBank/DDBJ whole genome shotgun (WGS) entry which is preliminary data.</text>
</comment>
<name>A0A8J5SK57_ZIZPA</name>
<sequence>MAEPTGDVVEDVIIGGGGGGRRGEGMSSSTGMDNGCSNTNNDSMWEIEEVEAAADHQQHPAGPPPLAAAAAGGGGGGVVSADVYVAVGKGGSSMEALSWALRHLASPRSFVFLVHVFPVVISIPTALGMMPMSQASPEQVQTYMNQKRSKRRQMLQKYLDHCRNFQVNVDVYLIESDKVADAILELIPVLHIKQLVMGVSKSNLRKLKRGSTVGGHVLKSAPLYCEVKIVCDGKEVTALTTADPTPPVSPSPVNNKSKSISTTPLSPSPNHPLSPAPKHNNGAATDDKKETNTNERKKVAKYFRCFSL</sequence>
<feature type="region of interest" description="Disordered" evidence="1">
    <location>
        <begin position="53"/>
        <end position="72"/>
    </location>
</feature>
<feature type="compositionally biased region" description="Basic and acidic residues" evidence="1">
    <location>
        <begin position="285"/>
        <end position="296"/>
    </location>
</feature>
<dbReference type="InterPro" id="IPR006016">
    <property type="entry name" value="UspA"/>
</dbReference>
<feature type="compositionally biased region" description="Low complexity" evidence="1">
    <location>
        <begin position="1"/>
        <end position="13"/>
    </location>
</feature>
<feature type="compositionally biased region" description="Low complexity" evidence="1">
    <location>
        <begin position="251"/>
        <end position="265"/>
    </location>
</feature>
<gene>
    <name evidence="3" type="ORF">GUJ93_ZPchr0006g41266</name>
</gene>